<dbReference type="Proteomes" id="UP000054166">
    <property type="component" value="Unassembled WGS sequence"/>
</dbReference>
<reference evidence="2" key="2">
    <citation type="submission" date="2015-01" db="EMBL/GenBank/DDBJ databases">
        <title>Evolutionary Origins and Diversification of the Mycorrhizal Mutualists.</title>
        <authorList>
            <consortium name="DOE Joint Genome Institute"/>
            <consortium name="Mycorrhizal Genomics Consortium"/>
            <person name="Kohler A."/>
            <person name="Kuo A."/>
            <person name="Nagy L.G."/>
            <person name="Floudas D."/>
            <person name="Copeland A."/>
            <person name="Barry K.W."/>
            <person name="Cichocki N."/>
            <person name="Veneault-Fourrey C."/>
            <person name="LaButti K."/>
            <person name="Lindquist E.A."/>
            <person name="Lipzen A."/>
            <person name="Lundell T."/>
            <person name="Morin E."/>
            <person name="Murat C."/>
            <person name="Riley R."/>
            <person name="Ohm R."/>
            <person name="Sun H."/>
            <person name="Tunlid A."/>
            <person name="Henrissat B."/>
            <person name="Grigoriev I.V."/>
            <person name="Hibbett D.S."/>
            <person name="Martin F."/>
        </authorList>
    </citation>
    <scope>NUCLEOTIDE SEQUENCE [LARGE SCALE GENOMIC DNA]</scope>
    <source>
        <strain evidence="2">F 1598</strain>
    </source>
</reference>
<protein>
    <submittedName>
        <fullName evidence="1">Uncharacterized protein</fullName>
    </submittedName>
</protein>
<evidence type="ECO:0000313" key="2">
    <source>
        <dbReference type="Proteomes" id="UP000054166"/>
    </source>
</evidence>
<organism evidence="1 2">
    <name type="scientific">Piloderma croceum (strain F 1598)</name>
    <dbReference type="NCBI Taxonomy" id="765440"/>
    <lineage>
        <taxon>Eukaryota</taxon>
        <taxon>Fungi</taxon>
        <taxon>Dikarya</taxon>
        <taxon>Basidiomycota</taxon>
        <taxon>Agaricomycotina</taxon>
        <taxon>Agaricomycetes</taxon>
        <taxon>Agaricomycetidae</taxon>
        <taxon>Atheliales</taxon>
        <taxon>Atheliaceae</taxon>
        <taxon>Piloderma</taxon>
    </lineage>
</organism>
<sequence>MSPLPNQDAPCDLFVKTEPQRLGFWFLAQIPPPSCTGLPYRSVTPPMFNS</sequence>
<reference evidence="1 2" key="1">
    <citation type="submission" date="2014-04" db="EMBL/GenBank/DDBJ databases">
        <authorList>
            <consortium name="DOE Joint Genome Institute"/>
            <person name="Kuo A."/>
            <person name="Tarkka M."/>
            <person name="Buscot F."/>
            <person name="Kohler A."/>
            <person name="Nagy L.G."/>
            <person name="Floudas D."/>
            <person name="Copeland A."/>
            <person name="Barry K.W."/>
            <person name="Cichocki N."/>
            <person name="Veneault-Fourrey C."/>
            <person name="LaButti K."/>
            <person name="Lindquist E.A."/>
            <person name="Lipzen A."/>
            <person name="Lundell T."/>
            <person name="Morin E."/>
            <person name="Murat C."/>
            <person name="Sun H."/>
            <person name="Tunlid A."/>
            <person name="Henrissat B."/>
            <person name="Grigoriev I.V."/>
            <person name="Hibbett D.S."/>
            <person name="Martin F."/>
            <person name="Nordberg H.P."/>
            <person name="Cantor M.N."/>
            <person name="Hua S.X."/>
        </authorList>
    </citation>
    <scope>NUCLEOTIDE SEQUENCE [LARGE SCALE GENOMIC DNA]</scope>
    <source>
        <strain evidence="1 2">F 1598</strain>
    </source>
</reference>
<dbReference type="InParanoid" id="A0A0C3B139"/>
<evidence type="ECO:0000313" key="1">
    <source>
        <dbReference type="EMBL" id="KIM70977.1"/>
    </source>
</evidence>
<dbReference type="EMBL" id="KN833639">
    <property type="protein sequence ID" value="KIM70977.1"/>
    <property type="molecule type" value="Genomic_DNA"/>
</dbReference>
<keyword evidence="2" id="KW-1185">Reference proteome</keyword>
<dbReference type="AlphaFoldDB" id="A0A0C3B139"/>
<name>A0A0C3B139_PILCF</name>
<dbReference type="HOGENOM" id="CLU_3125616_0_0_1"/>
<gene>
    <name evidence="1" type="ORF">PILCRDRAFT_17542</name>
</gene>
<accession>A0A0C3B139</accession>
<proteinExistence type="predicted"/>